<evidence type="ECO:0000313" key="3">
    <source>
        <dbReference type="Proteomes" id="UP001595696"/>
    </source>
</evidence>
<name>A0ABV8DKT9_9NOCA</name>
<dbReference type="EMBL" id="JBHSAX010000002">
    <property type="protein sequence ID" value="MFC3960438.1"/>
    <property type="molecule type" value="Genomic_DNA"/>
</dbReference>
<reference evidence="3" key="1">
    <citation type="journal article" date="2019" name="Int. J. Syst. Evol. Microbiol.">
        <title>The Global Catalogue of Microorganisms (GCM) 10K type strain sequencing project: providing services to taxonomists for standard genome sequencing and annotation.</title>
        <authorList>
            <consortium name="The Broad Institute Genomics Platform"/>
            <consortium name="The Broad Institute Genome Sequencing Center for Infectious Disease"/>
            <person name="Wu L."/>
            <person name="Ma J."/>
        </authorList>
    </citation>
    <scope>NUCLEOTIDE SEQUENCE [LARGE SCALE GENOMIC DNA]</scope>
    <source>
        <strain evidence="3">CGMCC 4.7330</strain>
    </source>
</reference>
<proteinExistence type="predicted"/>
<gene>
    <name evidence="2" type="ORF">ACFO0B_00375</name>
</gene>
<evidence type="ECO:0000313" key="2">
    <source>
        <dbReference type="EMBL" id="MFC3960438.1"/>
    </source>
</evidence>
<organism evidence="2 3">
    <name type="scientific">Nocardia jiangsuensis</name>
    <dbReference type="NCBI Taxonomy" id="1691563"/>
    <lineage>
        <taxon>Bacteria</taxon>
        <taxon>Bacillati</taxon>
        <taxon>Actinomycetota</taxon>
        <taxon>Actinomycetes</taxon>
        <taxon>Mycobacteriales</taxon>
        <taxon>Nocardiaceae</taxon>
        <taxon>Nocardia</taxon>
    </lineage>
</organism>
<feature type="compositionally biased region" description="Low complexity" evidence="1">
    <location>
        <begin position="273"/>
        <end position="283"/>
    </location>
</feature>
<feature type="region of interest" description="Disordered" evidence="1">
    <location>
        <begin position="227"/>
        <end position="291"/>
    </location>
</feature>
<evidence type="ECO:0008006" key="4">
    <source>
        <dbReference type="Google" id="ProtNLM"/>
    </source>
</evidence>
<keyword evidence="3" id="KW-1185">Reference proteome</keyword>
<comment type="caution">
    <text evidence="2">The sequence shown here is derived from an EMBL/GenBank/DDBJ whole genome shotgun (WGS) entry which is preliminary data.</text>
</comment>
<accession>A0ABV8DKT9</accession>
<protein>
    <recommendedName>
        <fullName evidence="4">Condensation domain-containing protein</fullName>
    </recommendedName>
</protein>
<dbReference type="Proteomes" id="UP001595696">
    <property type="component" value="Unassembled WGS sequence"/>
</dbReference>
<evidence type="ECO:0000256" key="1">
    <source>
        <dbReference type="SAM" id="MobiDB-lite"/>
    </source>
</evidence>
<dbReference type="RefSeq" id="WP_378610220.1">
    <property type="nucleotide sequence ID" value="NZ_JBHSAX010000002.1"/>
</dbReference>
<sequence length="501" mass="53717">MTARLSVVDEIFLRTHRGLGTPIVLQGVWRTAERVPVGVLWALREGLRTGELGRRVRSARVPGARRAWVRNVRGLPLVLYGVIPVAGLLDWADARGGELDPSRGPGWRLAYAPLADGGAVVSLTCSHVLADGRALVLAADHALRGVAGEVEALPLDARGDWADARRQWSVVLEGTGRAWWNRVRTEMARGVRRVVEATGSTRRADEAVAPRPRSALAVATRPTVALPRTAGRAALPTADEPLPDPGVPRAQPRRPAETLARNALPADRRAPRLRTSSAGTGNTSSGGTGNATVTLVAQSPSETWDSIATNSGGTPNSLFVAVIAHTLWELGYQPDELTASLPVDTRAEPRVDNDLAVTAVRITRSDTPKELREKARAAYEYRMTSPAGIPEEILQVIPDRLAHTLAAGAGERDILCSNIGPLPDSIGALGPSRCTGMAARAIHPGLRRDRLPRTRLAGYLCHLDGEYTLALVSLEPERSRAELRAALLRAAEPFGLPLTPW</sequence>